<dbReference type="AlphaFoldDB" id="A0A931G2Q6"/>
<keyword evidence="4" id="KW-0482">Metalloprotease</keyword>
<dbReference type="Pfam" id="PF02868">
    <property type="entry name" value="Peptidase_M4_C"/>
    <property type="match status" value="1"/>
</dbReference>
<dbReference type="Gene3D" id="3.10.170.10">
    <property type="match status" value="1"/>
</dbReference>
<dbReference type="PANTHER" id="PTHR33794">
    <property type="entry name" value="BACILLOLYSIN"/>
    <property type="match status" value="1"/>
</dbReference>
<evidence type="ECO:0000256" key="2">
    <source>
        <dbReference type="ARBA" id="ARBA00022801"/>
    </source>
</evidence>
<dbReference type="InterPro" id="IPR001570">
    <property type="entry name" value="Peptidase_M4_C_domain"/>
</dbReference>
<dbReference type="InterPro" id="IPR050728">
    <property type="entry name" value="Zinc_Metalloprotease_M4"/>
</dbReference>
<dbReference type="Gene3D" id="1.10.390.10">
    <property type="entry name" value="Neutral Protease Domain 2"/>
    <property type="match status" value="1"/>
</dbReference>
<evidence type="ECO:0000313" key="7">
    <source>
        <dbReference type="Proteomes" id="UP000598146"/>
    </source>
</evidence>
<dbReference type="SUPFAM" id="SSF55486">
    <property type="entry name" value="Metalloproteases ('zincins'), catalytic domain"/>
    <property type="match status" value="1"/>
</dbReference>
<keyword evidence="1" id="KW-0645">Protease</keyword>
<dbReference type="GO" id="GO:0006508">
    <property type="term" value="P:proteolysis"/>
    <property type="evidence" value="ECO:0007669"/>
    <property type="project" value="UniProtKB-KW"/>
</dbReference>
<dbReference type="GO" id="GO:0004222">
    <property type="term" value="F:metalloendopeptidase activity"/>
    <property type="evidence" value="ECO:0007669"/>
    <property type="project" value="InterPro"/>
</dbReference>
<accession>A0A931G2Q6</accession>
<dbReference type="EMBL" id="JADQTO010000038">
    <property type="protein sequence ID" value="MBG0568425.1"/>
    <property type="molecule type" value="Genomic_DNA"/>
</dbReference>
<evidence type="ECO:0000256" key="1">
    <source>
        <dbReference type="ARBA" id="ARBA00022670"/>
    </source>
</evidence>
<proteinExistence type="predicted"/>
<evidence type="ECO:0000256" key="3">
    <source>
        <dbReference type="ARBA" id="ARBA00022833"/>
    </source>
</evidence>
<dbReference type="PANTHER" id="PTHR33794:SF1">
    <property type="entry name" value="BACILLOLYSIN"/>
    <property type="match status" value="1"/>
</dbReference>
<evidence type="ECO:0000259" key="5">
    <source>
        <dbReference type="Pfam" id="PF02868"/>
    </source>
</evidence>
<keyword evidence="7" id="KW-1185">Reference proteome</keyword>
<keyword evidence="3" id="KW-0862">Zinc</keyword>
<sequence length="975" mass="105630">MENITPAQRAALDNLGRRPGFRVDWDEPRGVAAVIRGAELGWLDEDGDPVGALGPARILFSPLPSDDAPVLVPSDRDVRDDLGWRHAGYQQVVPTQSGTLELHRSVLTVHVRPGGDISSVESSCYRDVMVAKFDEFSPLALQQRLAAAIAVAINAKELAAANKDEPGFPMMTTPELIIYPRGAGFRPAYRLEAFGMRGDDSGKPQLAELGKTIIDAETGERLLFAPTDRSQQRTPAIGSGLSVTPLAGGFQRRDLHISADPQTGTYYLEDRTLARPIITYNAGNDAQFNTYLLRRDALFRGEMPISGNESERWDRVLSGGTLDARTRSQQPEVDLHFHMRAAFEWYSRLVGRAGWDDGAYSEPLPIIGIAHVFDRWDKTASHMRRQRKQGRLIMWIEFPDQDGKIYTYSSGSRFIVAHEYQHAVNDFAFRSGPGSLGLDSSDDNWHGAFDEGIADLFGGYLAGDWRPCRDISPVRRILRNLAFPRDTAAEDPSNLDHFGDRAVTGYRHARGTILAHAAYLMDAGGVHQRPGRNPNRIAVRGLGTETYKGAEVRKAARIWYRTLIHHFAHLGAATGEAAQDEQLFPSFAQACIDTAADLYGEESTEHRTAKRAFYAVGLFASAGEYGADVGFLPPSVDWADSVPYVGLAGSPWASRDLVVVGSADEKTIFCRVRNFGDAPATDLEVTFDYAELSTAGENWRPAVVAGRPLVLHIGRLDAGASSFPDEAQENPPAAASIRWRLPTDPDGRVGHHFCLRATVTSRGAVLDQVRSAAVHLADTPDGHTVTVLAGNPTDTMIEARIAAASDMAGGWKATVSGNAGMKLVPGERRPFDIRLVPPAVDPAAPADPPLGGEVIGRFGEPMAGDFRGVLADATATRQSPPGVWRVQGRLAATMTGSINVHGEFHGTVDSTTGKLAGTLTGSGDRPGDARGVAVRMEVDAQLRPCREVRVTQTVGGRVVGGVMLRLDGAAIDDRR</sequence>
<reference evidence="6" key="1">
    <citation type="submission" date="2020-11" db="EMBL/GenBank/DDBJ databases">
        <title>Isolation and identification of active actinomycetes.</title>
        <authorList>
            <person name="Sun X."/>
        </authorList>
    </citation>
    <scope>NUCLEOTIDE SEQUENCE</scope>
    <source>
        <strain evidence="6">NEAU-A11</strain>
    </source>
</reference>
<protein>
    <submittedName>
        <fullName evidence="6">M4 family metallopeptidase</fullName>
    </submittedName>
</protein>
<keyword evidence="2" id="KW-0378">Hydrolase</keyword>
<dbReference type="InterPro" id="IPR027268">
    <property type="entry name" value="Peptidase_M4/M1_CTD_sf"/>
</dbReference>
<name>A0A931G2Q6_9ACTN</name>
<evidence type="ECO:0000313" key="6">
    <source>
        <dbReference type="EMBL" id="MBG0568425.1"/>
    </source>
</evidence>
<comment type="caution">
    <text evidence="6">The sequence shown here is derived from an EMBL/GenBank/DDBJ whole genome shotgun (WGS) entry which is preliminary data.</text>
</comment>
<evidence type="ECO:0000256" key="4">
    <source>
        <dbReference type="ARBA" id="ARBA00023049"/>
    </source>
</evidence>
<feature type="domain" description="Peptidase M4 C-terminal" evidence="5">
    <location>
        <begin position="446"/>
        <end position="617"/>
    </location>
</feature>
<gene>
    <name evidence="6" type="ORF">I4J89_44075</name>
</gene>
<organism evidence="6 7">
    <name type="scientific">Actinoplanes aureus</name>
    <dbReference type="NCBI Taxonomy" id="2792083"/>
    <lineage>
        <taxon>Bacteria</taxon>
        <taxon>Bacillati</taxon>
        <taxon>Actinomycetota</taxon>
        <taxon>Actinomycetes</taxon>
        <taxon>Micromonosporales</taxon>
        <taxon>Micromonosporaceae</taxon>
        <taxon>Actinoplanes</taxon>
    </lineage>
</organism>
<dbReference type="RefSeq" id="WP_196420199.1">
    <property type="nucleotide sequence ID" value="NZ_JADQTO010000038.1"/>
</dbReference>
<dbReference type="Proteomes" id="UP000598146">
    <property type="component" value="Unassembled WGS sequence"/>
</dbReference>